<dbReference type="PANTHER" id="PTHR14499:SF136">
    <property type="entry name" value="GH08630P"/>
    <property type="match status" value="1"/>
</dbReference>
<dbReference type="Pfam" id="PF02214">
    <property type="entry name" value="BTB_2"/>
    <property type="match status" value="1"/>
</dbReference>
<dbReference type="InterPro" id="IPR003131">
    <property type="entry name" value="T1-type_BTB"/>
</dbReference>
<dbReference type="PANTHER" id="PTHR14499">
    <property type="entry name" value="POTASSIUM CHANNEL TETRAMERIZATION DOMAIN-CONTAINING"/>
    <property type="match status" value="1"/>
</dbReference>
<dbReference type="AlphaFoldDB" id="A0ABD3QDS3"/>
<dbReference type="InterPro" id="IPR011333">
    <property type="entry name" value="SKP1/BTB/POZ_sf"/>
</dbReference>
<evidence type="ECO:0000259" key="2">
    <source>
        <dbReference type="Pfam" id="PF02214"/>
    </source>
</evidence>
<keyword evidence="4" id="KW-1185">Reference proteome</keyword>
<dbReference type="Gene3D" id="2.60.120.920">
    <property type="match status" value="1"/>
</dbReference>
<sequence length="446" mass="50320">MSSRSDDIDQTLADLTELLKRKQQILQEREQELEKRSAALERDKSHFLLDKSPSDVLHLNVGGTCIAVLRRTLTSVEQSMLASRFSGRWDESLEKDRDGNFFIDQPIELFLPMVNYLRAKACETPLGPPVRSPHLKDYEARQVIVFPGDKHRNGAVKISGIKGSIFPLCVGSYALLSPFSCMFFLDGKRPFRSTIFEVRCIHKYFELSLKCMDCPLETWKLSKSLYLFLQISKVILPEFFLLTQSHCLTCTDFYRMVEYFGMTLGVYPCTIELHRGEAGTADISDYPDFSVIAREWSTFTLQVNGHDRDIISYEVVLGNVERMQIGWINEARYIENLTNDQNNGVGEEANSLALDCCRGGLLNQGEFTKLDGLSIGAGSVIRCEQKARRWLVNGKLVVSSIASDDAVHFENGLLPSGHVNGKEDKIIPSFSGKGHWKISQIILSNP</sequence>
<keyword evidence="1" id="KW-0175">Coiled coil</keyword>
<evidence type="ECO:0000313" key="3">
    <source>
        <dbReference type="EMBL" id="KAL3797866.1"/>
    </source>
</evidence>
<accession>A0ABD3QDS3</accession>
<protein>
    <recommendedName>
        <fullName evidence="2">Potassium channel tetramerisation-type BTB domain-containing protein</fullName>
    </recommendedName>
</protein>
<comment type="caution">
    <text evidence="3">The sequence shown here is derived from an EMBL/GenBank/DDBJ whole genome shotgun (WGS) entry which is preliminary data.</text>
</comment>
<reference evidence="3 4" key="1">
    <citation type="journal article" date="2020" name="G3 (Bethesda)">
        <title>Improved Reference Genome for Cyclotella cryptica CCMP332, a Model for Cell Wall Morphogenesis, Salinity Adaptation, and Lipid Production in Diatoms (Bacillariophyta).</title>
        <authorList>
            <person name="Roberts W.R."/>
            <person name="Downey K.M."/>
            <person name="Ruck E.C."/>
            <person name="Traller J.C."/>
            <person name="Alverson A.J."/>
        </authorList>
    </citation>
    <scope>NUCLEOTIDE SEQUENCE [LARGE SCALE GENOMIC DNA]</scope>
    <source>
        <strain evidence="3 4">CCMP332</strain>
    </source>
</reference>
<evidence type="ECO:0000256" key="1">
    <source>
        <dbReference type="SAM" id="Coils"/>
    </source>
</evidence>
<dbReference type="EMBL" id="JABMIG020000051">
    <property type="protein sequence ID" value="KAL3797866.1"/>
    <property type="molecule type" value="Genomic_DNA"/>
</dbReference>
<feature type="domain" description="Potassium channel tetramerisation-type BTB" evidence="2">
    <location>
        <begin position="58"/>
        <end position="119"/>
    </location>
</feature>
<dbReference type="Proteomes" id="UP001516023">
    <property type="component" value="Unassembled WGS sequence"/>
</dbReference>
<name>A0ABD3QDS3_9STRA</name>
<proteinExistence type="predicted"/>
<feature type="coiled-coil region" evidence="1">
    <location>
        <begin position="8"/>
        <end position="43"/>
    </location>
</feature>
<dbReference type="Gene3D" id="3.30.710.10">
    <property type="entry name" value="Potassium Channel Kv1.1, Chain A"/>
    <property type="match status" value="1"/>
</dbReference>
<evidence type="ECO:0000313" key="4">
    <source>
        <dbReference type="Proteomes" id="UP001516023"/>
    </source>
</evidence>
<organism evidence="3 4">
    <name type="scientific">Cyclotella cryptica</name>
    <dbReference type="NCBI Taxonomy" id="29204"/>
    <lineage>
        <taxon>Eukaryota</taxon>
        <taxon>Sar</taxon>
        <taxon>Stramenopiles</taxon>
        <taxon>Ochrophyta</taxon>
        <taxon>Bacillariophyta</taxon>
        <taxon>Coscinodiscophyceae</taxon>
        <taxon>Thalassiosirophycidae</taxon>
        <taxon>Stephanodiscales</taxon>
        <taxon>Stephanodiscaceae</taxon>
        <taxon>Cyclotella</taxon>
    </lineage>
</organism>
<dbReference type="InterPro" id="IPR043136">
    <property type="entry name" value="B30.2/SPRY_sf"/>
</dbReference>
<gene>
    <name evidence="3" type="ORF">HJC23_006904</name>
</gene>
<dbReference type="SUPFAM" id="SSF54695">
    <property type="entry name" value="POZ domain"/>
    <property type="match status" value="1"/>
</dbReference>